<evidence type="ECO:0000313" key="1">
    <source>
        <dbReference type="EMBL" id="QIS12769.1"/>
    </source>
</evidence>
<name>A0A6G9YHP5_9NOCA</name>
<dbReference type="AlphaFoldDB" id="A0A6G9YHP5"/>
<dbReference type="Proteomes" id="UP000503540">
    <property type="component" value="Chromosome"/>
</dbReference>
<accession>A0A6G9YHP5</accession>
<keyword evidence="2" id="KW-1185">Reference proteome</keyword>
<dbReference type="RefSeq" id="WP_167475401.1">
    <property type="nucleotide sequence ID" value="NZ_CP046172.1"/>
</dbReference>
<reference evidence="1 2" key="1">
    <citation type="journal article" date="2019" name="ACS Chem. Biol.">
        <title>Identification and Mobilization of a Cryptic Antibiotic Biosynthesis Gene Locus from a Human-Pathogenic Nocardia Isolate.</title>
        <authorList>
            <person name="Herisse M."/>
            <person name="Ishida K."/>
            <person name="Porter J.L."/>
            <person name="Howden B."/>
            <person name="Hertweck C."/>
            <person name="Stinear T.P."/>
            <person name="Pidot S.J."/>
        </authorList>
    </citation>
    <scope>NUCLEOTIDE SEQUENCE [LARGE SCALE GENOMIC DNA]</scope>
    <source>
        <strain evidence="1 2">AUSMDU00012717</strain>
    </source>
</reference>
<dbReference type="KEGG" id="nah:F5544_24570"/>
<gene>
    <name evidence="1" type="ORF">F5544_24570</name>
</gene>
<evidence type="ECO:0000313" key="2">
    <source>
        <dbReference type="Proteomes" id="UP000503540"/>
    </source>
</evidence>
<protein>
    <submittedName>
        <fullName evidence="1">Uncharacterized protein</fullName>
    </submittedName>
</protein>
<sequence>MTMRYTVHLSYVPYSLPCRVIGKLQPRTWRVIVGVGVGQLDGGVEQDWLDEDMPREIRRPNAFFYVTDAD</sequence>
<dbReference type="EMBL" id="CP046172">
    <property type="protein sequence ID" value="QIS12769.1"/>
    <property type="molecule type" value="Genomic_DNA"/>
</dbReference>
<organism evidence="1 2">
    <name type="scientific">Nocardia arthritidis</name>
    <dbReference type="NCBI Taxonomy" id="228602"/>
    <lineage>
        <taxon>Bacteria</taxon>
        <taxon>Bacillati</taxon>
        <taxon>Actinomycetota</taxon>
        <taxon>Actinomycetes</taxon>
        <taxon>Mycobacteriales</taxon>
        <taxon>Nocardiaceae</taxon>
        <taxon>Nocardia</taxon>
    </lineage>
</organism>
<proteinExistence type="predicted"/>